<comment type="caution">
    <text evidence="1">The sequence shown here is derived from an EMBL/GenBank/DDBJ whole genome shotgun (WGS) entry which is preliminary data.</text>
</comment>
<protein>
    <submittedName>
        <fullName evidence="1">Uncharacterized protein</fullName>
    </submittedName>
</protein>
<sequence>SRGPRGRAGRSLFPIEATLIDEDSALLVGPLMDLASLPKFVVSSILLLTVALLGLQSNPTPTAALIRFGAGS</sequence>
<keyword evidence="2" id="KW-1185">Reference proteome</keyword>
<gene>
    <name evidence="1" type="ORF">THAOC_37715</name>
</gene>
<feature type="non-terminal residue" evidence="1">
    <location>
        <position position="1"/>
    </location>
</feature>
<dbReference type="AlphaFoldDB" id="K0QY74"/>
<reference evidence="1 2" key="1">
    <citation type="journal article" date="2012" name="Genome Biol.">
        <title>Genome and low-iron response of an oceanic diatom adapted to chronic iron limitation.</title>
        <authorList>
            <person name="Lommer M."/>
            <person name="Specht M."/>
            <person name="Roy A.S."/>
            <person name="Kraemer L."/>
            <person name="Andreson R."/>
            <person name="Gutowska M.A."/>
            <person name="Wolf J."/>
            <person name="Bergner S.V."/>
            <person name="Schilhabel M.B."/>
            <person name="Klostermeier U.C."/>
            <person name="Beiko R.G."/>
            <person name="Rosenstiel P."/>
            <person name="Hippler M."/>
            <person name="Laroche J."/>
        </authorList>
    </citation>
    <scope>NUCLEOTIDE SEQUENCE [LARGE SCALE GENOMIC DNA]</scope>
    <source>
        <strain evidence="1 2">CCMP1005</strain>
    </source>
</reference>
<dbReference type="EMBL" id="AGNL01050607">
    <property type="protein sequence ID" value="EJK43803.1"/>
    <property type="molecule type" value="Genomic_DNA"/>
</dbReference>
<proteinExistence type="predicted"/>
<organism evidence="1 2">
    <name type="scientific">Thalassiosira oceanica</name>
    <name type="common">Marine diatom</name>
    <dbReference type="NCBI Taxonomy" id="159749"/>
    <lineage>
        <taxon>Eukaryota</taxon>
        <taxon>Sar</taxon>
        <taxon>Stramenopiles</taxon>
        <taxon>Ochrophyta</taxon>
        <taxon>Bacillariophyta</taxon>
        <taxon>Coscinodiscophyceae</taxon>
        <taxon>Thalassiosirophycidae</taxon>
        <taxon>Thalassiosirales</taxon>
        <taxon>Thalassiosiraceae</taxon>
        <taxon>Thalassiosira</taxon>
    </lineage>
</organism>
<dbReference type="Proteomes" id="UP000266841">
    <property type="component" value="Unassembled WGS sequence"/>
</dbReference>
<evidence type="ECO:0000313" key="1">
    <source>
        <dbReference type="EMBL" id="EJK43803.1"/>
    </source>
</evidence>
<accession>K0QY74</accession>
<evidence type="ECO:0000313" key="2">
    <source>
        <dbReference type="Proteomes" id="UP000266841"/>
    </source>
</evidence>
<name>K0QY74_THAOC</name>